<dbReference type="GO" id="GO:0003700">
    <property type="term" value="F:DNA-binding transcription factor activity"/>
    <property type="evidence" value="ECO:0007669"/>
    <property type="project" value="InterPro"/>
</dbReference>
<feature type="domain" description="HTH marR-type" evidence="3">
    <location>
        <begin position="13"/>
        <end position="143"/>
    </location>
</feature>
<evidence type="ECO:0000256" key="1">
    <source>
        <dbReference type="ARBA" id="ARBA00004496"/>
    </source>
</evidence>
<evidence type="ECO:0000313" key="5">
    <source>
        <dbReference type="Proteomes" id="UP000326464"/>
    </source>
</evidence>
<feature type="compositionally biased region" description="Polar residues" evidence="2">
    <location>
        <begin position="148"/>
        <end position="159"/>
    </location>
</feature>
<dbReference type="InterPro" id="IPR036388">
    <property type="entry name" value="WH-like_DNA-bd_sf"/>
</dbReference>
<dbReference type="GO" id="GO:0005737">
    <property type="term" value="C:cytoplasm"/>
    <property type="evidence" value="ECO:0007669"/>
    <property type="project" value="UniProtKB-SubCell"/>
</dbReference>
<dbReference type="GO" id="GO:0006950">
    <property type="term" value="P:response to stress"/>
    <property type="evidence" value="ECO:0007669"/>
    <property type="project" value="TreeGrafter"/>
</dbReference>
<reference evidence="5" key="1">
    <citation type="submission" date="2019-07" db="EMBL/GenBank/DDBJ databases">
        <title>Arthrobacter KR32 sp. nov., isolated from mountain cheese made of cows milk.</title>
        <authorList>
            <person name="Flegler A."/>
        </authorList>
    </citation>
    <scope>NUCLEOTIDE SEQUENCE [LARGE SCALE GENOMIC DNA]</scope>
    <source>
        <strain evidence="5">KR32</strain>
    </source>
</reference>
<feature type="region of interest" description="Disordered" evidence="2">
    <location>
        <begin position="146"/>
        <end position="174"/>
    </location>
</feature>
<dbReference type="PANTHER" id="PTHR33164">
    <property type="entry name" value="TRANSCRIPTIONAL REGULATOR, MARR FAMILY"/>
    <property type="match status" value="1"/>
</dbReference>
<keyword evidence="5" id="KW-1185">Reference proteome</keyword>
<dbReference type="Proteomes" id="UP000326464">
    <property type="component" value="Unassembled WGS sequence"/>
</dbReference>
<dbReference type="Gene3D" id="1.10.10.10">
    <property type="entry name" value="Winged helix-like DNA-binding domain superfamily/Winged helix DNA-binding domain"/>
    <property type="match status" value="1"/>
</dbReference>
<evidence type="ECO:0000256" key="2">
    <source>
        <dbReference type="SAM" id="MobiDB-lite"/>
    </source>
</evidence>
<evidence type="ECO:0000313" key="4">
    <source>
        <dbReference type="EMBL" id="MPY10294.1"/>
    </source>
</evidence>
<sequence length="174" mass="19251">MMTARMDDDLLLERQLCFALSVASRSVVGAYRPVLDDLGLTHPQYLVMLSLWEESPRTVRNIGRALAMESATLSPMLKRLEALGLLTRTRVPGNERALAVELTTAGRDLRSRAVDVPGTMMKRLGLTRDQVDALNEAMHAIIRATGTELPSSPADQARTNLRPDASMTHERNRS</sequence>
<comment type="subcellular location">
    <subcellularLocation>
        <location evidence="1">Cytoplasm</location>
    </subcellularLocation>
</comment>
<name>A0A7X1NP39_9MICC</name>
<dbReference type="InterPro" id="IPR000835">
    <property type="entry name" value="HTH_MarR-typ"/>
</dbReference>
<comment type="caution">
    <text evidence="4">The sequence shown here is derived from an EMBL/GenBank/DDBJ whole genome shotgun (WGS) entry which is preliminary data.</text>
</comment>
<dbReference type="PANTHER" id="PTHR33164:SF5">
    <property type="entry name" value="ORGANIC HYDROPEROXIDE RESISTANCE TRANSCRIPTIONAL REGULATOR"/>
    <property type="match status" value="1"/>
</dbReference>
<dbReference type="SUPFAM" id="SSF46785">
    <property type="entry name" value="Winged helix' DNA-binding domain"/>
    <property type="match status" value="1"/>
</dbReference>
<dbReference type="SMART" id="SM00347">
    <property type="entry name" value="HTH_MARR"/>
    <property type="match status" value="1"/>
</dbReference>
<dbReference type="InterPro" id="IPR039422">
    <property type="entry name" value="MarR/SlyA-like"/>
</dbReference>
<dbReference type="PROSITE" id="PS50995">
    <property type="entry name" value="HTH_MARR_2"/>
    <property type="match status" value="1"/>
</dbReference>
<dbReference type="OrthoDB" id="9806864at2"/>
<evidence type="ECO:0000259" key="3">
    <source>
        <dbReference type="PROSITE" id="PS50995"/>
    </source>
</evidence>
<dbReference type="EMBL" id="VJXX01000001">
    <property type="protein sequence ID" value="MPY10294.1"/>
    <property type="molecule type" value="Genomic_DNA"/>
</dbReference>
<dbReference type="AlphaFoldDB" id="A0A7X1NP39"/>
<dbReference type="Pfam" id="PF01047">
    <property type="entry name" value="MarR"/>
    <property type="match status" value="1"/>
</dbReference>
<proteinExistence type="predicted"/>
<gene>
    <name evidence="4" type="ORF">FNH21_06085</name>
</gene>
<dbReference type="InterPro" id="IPR036390">
    <property type="entry name" value="WH_DNA-bd_sf"/>
</dbReference>
<protein>
    <submittedName>
        <fullName evidence="4">MarR family transcriptional regulator</fullName>
    </submittedName>
</protein>
<accession>A0A7X1NP39</accession>
<organism evidence="4 5">
    <name type="scientific">Arthrobacter bussei</name>
    <dbReference type="NCBI Taxonomy" id="2594179"/>
    <lineage>
        <taxon>Bacteria</taxon>
        <taxon>Bacillati</taxon>
        <taxon>Actinomycetota</taxon>
        <taxon>Actinomycetes</taxon>
        <taxon>Micrococcales</taxon>
        <taxon>Micrococcaceae</taxon>
        <taxon>Arthrobacter</taxon>
    </lineage>
</organism>